<dbReference type="PANTHER" id="PTHR42840:SF3">
    <property type="entry name" value="BINDING ROSSMANN FOLD OXIDOREDUCTASE, PUTATIVE (AFU_ORTHOLOGUE AFUA_2G10240)-RELATED"/>
    <property type="match status" value="1"/>
</dbReference>
<evidence type="ECO:0000313" key="4">
    <source>
        <dbReference type="EMBL" id="SVB95863.1"/>
    </source>
</evidence>
<dbReference type="InterPro" id="IPR030827">
    <property type="entry name" value="Myo_inos_IolG"/>
</dbReference>
<feature type="domain" description="Gfo/Idh/MocA-like oxidoreductase N-terminal" evidence="2">
    <location>
        <begin position="2"/>
        <end position="119"/>
    </location>
</feature>
<dbReference type="InterPro" id="IPR036291">
    <property type="entry name" value="NAD(P)-bd_dom_sf"/>
</dbReference>
<evidence type="ECO:0000259" key="3">
    <source>
        <dbReference type="Pfam" id="PF22725"/>
    </source>
</evidence>
<sequence>MLKFALFGAGRIGRMHAANLAGHKKAELLWVYDINQAAGDEVAASFGARSSSTTEEPLSDPEVDAVLIATSTDTHAPLIVESAKAGKAVFCEKPIDLSLEKVDWCRDQIRNLDVPVQIGFNRRFDPSHRKVALAAQNGEIGALEQVLISSRDPEPPPKEYYLVAGGMLRDMTIHDFDLARFVLNEEVEKVTALSATLFDPVAREIGEIDSVMILMQTESGKLCHINNSRHASYGYDQRLEAHGSKGMIRSENHEQTTVERFDERGSSMRDPLPFFFIERYQQAFLDQLDGFIESIESNKPTQVTFEDGRRALILANAAYESLETGRTVKVNYVG</sequence>
<evidence type="ECO:0008006" key="5">
    <source>
        <dbReference type="Google" id="ProtNLM"/>
    </source>
</evidence>
<dbReference type="Gene3D" id="3.40.50.720">
    <property type="entry name" value="NAD(P)-binding Rossmann-like Domain"/>
    <property type="match status" value="1"/>
</dbReference>
<dbReference type="NCBIfam" id="TIGR04380">
    <property type="entry name" value="myo_inos_iolG"/>
    <property type="match status" value="1"/>
</dbReference>
<dbReference type="SUPFAM" id="SSF55347">
    <property type="entry name" value="Glyceraldehyde-3-phosphate dehydrogenase-like, C-terminal domain"/>
    <property type="match status" value="1"/>
</dbReference>
<keyword evidence="1" id="KW-0560">Oxidoreductase</keyword>
<gene>
    <name evidence="4" type="ORF">METZ01_LOCUS248717</name>
</gene>
<dbReference type="AlphaFoldDB" id="A0A382IAB9"/>
<proteinExistence type="predicted"/>
<dbReference type="InterPro" id="IPR055170">
    <property type="entry name" value="GFO_IDH_MocA-like_dom"/>
</dbReference>
<dbReference type="Pfam" id="PF22725">
    <property type="entry name" value="GFO_IDH_MocA_C3"/>
    <property type="match status" value="1"/>
</dbReference>
<evidence type="ECO:0000256" key="1">
    <source>
        <dbReference type="ARBA" id="ARBA00023002"/>
    </source>
</evidence>
<protein>
    <recommendedName>
        <fullName evidence="5">Gfo/Idh/MocA-like oxidoreductase N-terminal domain-containing protein</fullName>
    </recommendedName>
</protein>
<dbReference type="InterPro" id="IPR000683">
    <property type="entry name" value="Gfo/Idh/MocA-like_OxRdtase_N"/>
</dbReference>
<feature type="domain" description="GFO/IDH/MocA-like oxidoreductase" evidence="3">
    <location>
        <begin position="129"/>
        <end position="249"/>
    </location>
</feature>
<dbReference type="Pfam" id="PF01408">
    <property type="entry name" value="GFO_IDH_MocA"/>
    <property type="match status" value="1"/>
</dbReference>
<dbReference type="EMBL" id="UINC01065810">
    <property type="protein sequence ID" value="SVB95863.1"/>
    <property type="molecule type" value="Genomic_DNA"/>
</dbReference>
<dbReference type="GO" id="GO:0000166">
    <property type="term" value="F:nucleotide binding"/>
    <property type="evidence" value="ECO:0007669"/>
    <property type="project" value="InterPro"/>
</dbReference>
<accession>A0A382IAB9</accession>
<dbReference type="GO" id="GO:0016491">
    <property type="term" value="F:oxidoreductase activity"/>
    <property type="evidence" value="ECO:0007669"/>
    <property type="project" value="UniProtKB-KW"/>
</dbReference>
<dbReference type="Gene3D" id="3.30.360.10">
    <property type="entry name" value="Dihydrodipicolinate Reductase, domain 2"/>
    <property type="match status" value="1"/>
</dbReference>
<evidence type="ECO:0000259" key="2">
    <source>
        <dbReference type="Pfam" id="PF01408"/>
    </source>
</evidence>
<name>A0A382IAB9_9ZZZZ</name>
<dbReference type="SUPFAM" id="SSF51735">
    <property type="entry name" value="NAD(P)-binding Rossmann-fold domains"/>
    <property type="match status" value="1"/>
</dbReference>
<organism evidence="4">
    <name type="scientific">marine metagenome</name>
    <dbReference type="NCBI Taxonomy" id="408172"/>
    <lineage>
        <taxon>unclassified sequences</taxon>
        <taxon>metagenomes</taxon>
        <taxon>ecological metagenomes</taxon>
    </lineage>
</organism>
<reference evidence="4" key="1">
    <citation type="submission" date="2018-05" db="EMBL/GenBank/DDBJ databases">
        <authorList>
            <person name="Lanie J.A."/>
            <person name="Ng W.-L."/>
            <person name="Kazmierczak K.M."/>
            <person name="Andrzejewski T.M."/>
            <person name="Davidsen T.M."/>
            <person name="Wayne K.J."/>
            <person name="Tettelin H."/>
            <person name="Glass J.I."/>
            <person name="Rusch D."/>
            <person name="Podicherti R."/>
            <person name="Tsui H.-C.T."/>
            <person name="Winkler M.E."/>
        </authorList>
    </citation>
    <scope>NUCLEOTIDE SEQUENCE</scope>
</reference>
<dbReference type="PANTHER" id="PTHR42840">
    <property type="entry name" value="NAD(P)-BINDING ROSSMANN-FOLD SUPERFAMILY PROTEIN-RELATED"/>
    <property type="match status" value="1"/>
</dbReference>